<dbReference type="UniPathway" id="UPA00035">
    <property type="reaction ID" value="UER00040"/>
</dbReference>
<dbReference type="EMBL" id="DQVM01000087">
    <property type="protein sequence ID" value="HIQ29819.1"/>
    <property type="molecule type" value="Genomic_DNA"/>
</dbReference>
<comment type="catalytic activity">
    <reaction evidence="5">
        <text>chorismate + L-glutamine = anthranilate + pyruvate + L-glutamate + H(+)</text>
        <dbReference type="Rhea" id="RHEA:21732"/>
        <dbReference type="ChEBI" id="CHEBI:15361"/>
        <dbReference type="ChEBI" id="CHEBI:15378"/>
        <dbReference type="ChEBI" id="CHEBI:16567"/>
        <dbReference type="ChEBI" id="CHEBI:29748"/>
        <dbReference type="ChEBI" id="CHEBI:29985"/>
        <dbReference type="ChEBI" id="CHEBI:58359"/>
        <dbReference type="EC" id="4.1.3.27"/>
    </reaction>
</comment>
<accession>A0A833EA22</accession>
<dbReference type="GO" id="GO:0004049">
    <property type="term" value="F:anthranilate synthase activity"/>
    <property type="evidence" value="ECO:0007669"/>
    <property type="project" value="UniProtKB-EC"/>
</dbReference>
<organism evidence="8 9">
    <name type="scientific">Caldiarchaeum subterraneum</name>
    <dbReference type="NCBI Taxonomy" id="311458"/>
    <lineage>
        <taxon>Archaea</taxon>
        <taxon>Nitrososphaerota</taxon>
        <taxon>Candidatus Caldarchaeales</taxon>
        <taxon>Candidatus Caldarchaeaceae</taxon>
        <taxon>Candidatus Caldarchaeum</taxon>
    </lineage>
</organism>
<comment type="caution">
    <text evidence="8">The sequence shown here is derived from an EMBL/GenBank/DDBJ whole genome shotgun (WGS) entry which is preliminary data.</text>
</comment>
<evidence type="ECO:0000259" key="6">
    <source>
        <dbReference type="Pfam" id="PF00425"/>
    </source>
</evidence>
<protein>
    <recommendedName>
        <fullName evidence="3">anthranilate synthase</fullName>
        <ecNumber evidence="3">4.1.3.27</ecNumber>
    </recommendedName>
</protein>
<dbReference type="InterPro" id="IPR005801">
    <property type="entry name" value="ADC_synthase"/>
</dbReference>
<comment type="similarity">
    <text evidence="2">Belongs to the anthranilate synthase component I family.</text>
</comment>
<keyword evidence="4" id="KW-0028">Amino-acid biosynthesis</keyword>
<dbReference type="PANTHER" id="PTHR11236">
    <property type="entry name" value="AMINOBENZOATE/ANTHRANILATE SYNTHASE"/>
    <property type="match status" value="1"/>
</dbReference>
<dbReference type="PANTHER" id="PTHR11236:SF9">
    <property type="entry name" value="ANTHRANILATE SYNTHASE COMPONENT 1"/>
    <property type="match status" value="1"/>
</dbReference>
<gene>
    <name evidence="8" type="ORF">EYH45_04560</name>
</gene>
<evidence type="ECO:0000256" key="5">
    <source>
        <dbReference type="ARBA" id="ARBA00047683"/>
    </source>
</evidence>
<dbReference type="Pfam" id="PF00425">
    <property type="entry name" value="Chorismate_bind"/>
    <property type="match status" value="1"/>
</dbReference>
<evidence type="ECO:0000256" key="3">
    <source>
        <dbReference type="ARBA" id="ARBA00012266"/>
    </source>
</evidence>
<keyword evidence="4" id="KW-0822">Tryptophan biosynthesis</keyword>
<feature type="domain" description="Chorismate-utilising enzyme C-terminal" evidence="6">
    <location>
        <begin position="179"/>
        <end position="432"/>
    </location>
</feature>
<dbReference type="InterPro" id="IPR006805">
    <property type="entry name" value="Anth_synth_I_N"/>
</dbReference>
<dbReference type="AlphaFoldDB" id="A0A833EA22"/>
<dbReference type="InterPro" id="IPR015890">
    <property type="entry name" value="Chorismate_C"/>
</dbReference>
<keyword evidence="4" id="KW-0057">Aromatic amino acid biosynthesis</keyword>
<proteinExistence type="inferred from homology"/>
<feature type="domain" description="Anthranilate synthase component I N-terminal" evidence="7">
    <location>
        <begin position="8"/>
        <end position="145"/>
    </location>
</feature>
<evidence type="ECO:0000313" key="9">
    <source>
        <dbReference type="Proteomes" id="UP000608579"/>
    </source>
</evidence>
<evidence type="ECO:0000259" key="7">
    <source>
        <dbReference type="Pfam" id="PF04715"/>
    </source>
</evidence>
<sequence length="446" mass="50500">MYRIDHTENPYKLYLRIASGEEYSFLLESISGPRKLREFSFIGFDPYLVLRLRGGVLSVEDRIGGGSLEVEVKDPAEPLRRLVLSNPVKAGFRFIGGAVGYFSYDAIRYWEKLPEVDEHYNDFPDMEFAIYDKGLVIDHRMGETYYYTMRKGDEEMPTFQETQETDNLSISNVRCNMKQHEFEDMVRKAKEYIAAGEVFQVVLSKRYEMNIAGDVCSFYEKLRELNPSPYMYLLKMGERQLAGASPEMLFRVDGSKVETYPIAGTRPITGDEEEDRRLAEELLHDPKEIAEHVMLVDLARNDLGRVCRYGTVRVGSFMEIHRFSHVQHLVSHVVGELRIGCDCLDALRAVFPAGTVTGAPKIRAMEVIGELERRRRGPYAGCVGYVSFNGSADFAITIRTLAVSRYSASIQVGAGIVADSTPEREWMETEHKAAALLKALKGGADK</sequence>
<dbReference type="GO" id="GO:0000162">
    <property type="term" value="P:L-tryptophan biosynthetic process"/>
    <property type="evidence" value="ECO:0007669"/>
    <property type="project" value="UniProtKB-UniPathway"/>
</dbReference>
<evidence type="ECO:0000256" key="4">
    <source>
        <dbReference type="ARBA" id="ARBA00022822"/>
    </source>
</evidence>
<dbReference type="SUPFAM" id="SSF56322">
    <property type="entry name" value="ADC synthase"/>
    <property type="match status" value="1"/>
</dbReference>
<comment type="pathway">
    <text evidence="1">Amino-acid biosynthesis; L-tryptophan biosynthesis; L-tryptophan from chorismate: step 1/5.</text>
</comment>
<dbReference type="EC" id="4.1.3.27" evidence="3"/>
<evidence type="ECO:0000313" key="8">
    <source>
        <dbReference type="EMBL" id="HIQ29819.1"/>
    </source>
</evidence>
<dbReference type="Pfam" id="PF04715">
    <property type="entry name" value="Anth_synt_I_N"/>
    <property type="match status" value="1"/>
</dbReference>
<dbReference type="Proteomes" id="UP000608579">
    <property type="component" value="Unassembled WGS sequence"/>
</dbReference>
<dbReference type="InterPro" id="IPR019999">
    <property type="entry name" value="Anth_synth_I-like"/>
</dbReference>
<dbReference type="Gene3D" id="3.60.120.10">
    <property type="entry name" value="Anthranilate synthase"/>
    <property type="match status" value="1"/>
</dbReference>
<evidence type="ECO:0000256" key="1">
    <source>
        <dbReference type="ARBA" id="ARBA00004873"/>
    </source>
</evidence>
<reference evidence="8" key="1">
    <citation type="journal article" date="2020" name="ISME J.">
        <title>Gammaproteobacteria mediating utilization of methyl-, sulfur- and petroleum organic compounds in deep ocean hydrothermal plumes.</title>
        <authorList>
            <person name="Zhou Z."/>
            <person name="Liu Y."/>
            <person name="Pan J."/>
            <person name="Cron B.R."/>
            <person name="Toner B.M."/>
            <person name="Anantharaman K."/>
            <person name="Breier J.A."/>
            <person name="Dick G.J."/>
            <person name="Li M."/>
        </authorList>
    </citation>
    <scope>NUCLEOTIDE SEQUENCE</scope>
    <source>
        <strain evidence="8">SZUA-1515</strain>
    </source>
</reference>
<name>A0A833EA22_CALS0</name>
<evidence type="ECO:0000256" key="2">
    <source>
        <dbReference type="ARBA" id="ARBA00009562"/>
    </source>
</evidence>
<dbReference type="PRINTS" id="PR00095">
    <property type="entry name" value="ANTSNTHASEI"/>
</dbReference>